<evidence type="ECO:0000313" key="1">
    <source>
        <dbReference type="EMBL" id="QJA48243.1"/>
    </source>
</evidence>
<sequence length="130" mass="15017">MRSSDKELKVALKVYNEGWLSKETFWKLFSNEGKVYYEKTFLSPAQKEKVIFPYFATSTFTDSGVSKDYPEPLSDGGLTMLQAISKKMEELYCNWQYISEKGKHMKPYGLLTYAGVYRTDGVGVIYRESK</sequence>
<proteinExistence type="predicted"/>
<evidence type="ECO:0000313" key="2">
    <source>
        <dbReference type="EMBL" id="QJH94761.1"/>
    </source>
</evidence>
<dbReference type="EMBL" id="MT144606">
    <property type="protein sequence ID" value="QJH94761.1"/>
    <property type="molecule type" value="Genomic_DNA"/>
</dbReference>
<dbReference type="AlphaFoldDB" id="A0A6H1ZJZ4"/>
<organism evidence="1">
    <name type="scientific">viral metagenome</name>
    <dbReference type="NCBI Taxonomy" id="1070528"/>
    <lineage>
        <taxon>unclassified sequences</taxon>
        <taxon>metagenomes</taxon>
        <taxon>organismal metagenomes</taxon>
    </lineage>
</organism>
<reference evidence="1" key="1">
    <citation type="submission" date="2020-03" db="EMBL/GenBank/DDBJ databases">
        <title>The deep terrestrial virosphere.</title>
        <authorList>
            <person name="Holmfeldt K."/>
            <person name="Nilsson E."/>
            <person name="Simone D."/>
            <person name="Lopez-Fernandez M."/>
            <person name="Wu X."/>
            <person name="de Brujin I."/>
            <person name="Lundin D."/>
            <person name="Andersson A."/>
            <person name="Bertilsson S."/>
            <person name="Dopson M."/>
        </authorList>
    </citation>
    <scope>NUCLEOTIDE SEQUENCE</scope>
    <source>
        <strain evidence="1">TM448A00880</strain>
        <strain evidence="2">TM448B00301</strain>
    </source>
</reference>
<accession>A0A6H1ZJZ4</accession>
<gene>
    <name evidence="1" type="ORF">TM448A00880_0020</name>
    <name evidence="2" type="ORF">TM448B00301_0003</name>
</gene>
<protein>
    <submittedName>
        <fullName evidence="1">Uncharacterized protein</fullName>
    </submittedName>
</protein>
<name>A0A6H1ZJZ4_9ZZZZ</name>
<dbReference type="EMBL" id="MT144076">
    <property type="protein sequence ID" value="QJA48243.1"/>
    <property type="molecule type" value="Genomic_DNA"/>
</dbReference>